<evidence type="ECO:0000313" key="2">
    <source>
        <dbReference type="Proteomes" id="UP000642919"/>
    </source>
</evidence>
<protein>
    <submittedName>
        <fullName evidence="1">Uncharacterized protein</fullName>
    </submittedName>
</protein>
<evidence type="ECO:0000313" key="1">
    <source>
        <dbReference type="EMBL" id="MBB6091065.1"/>
    </source>
</evidence>
<sequence length="64" mass="7152">MSEDVPDQEVAIELAKEYADSECVGQFGDVTDVDETETEWRIEFQTHTLSDTHPSLVSPHTSVV</sequence>
<reference evidence="1" key="1">
    <citation type="submission" date="2020-08" db="EMBL/GenBank/DDBJ databases">
        <title>Genomic Encyclopedia of Type Strains, Phase IV (KMG-IV): sequencing the most valuable type-strain genomes for metagenomic binning, comparative biology and taxonomic classification.</title>
        <authorList>
            <person name="Goeker M."/>
        </authorList>
    </citation>
    <scope>NUCLEOTIDE SEQUENCE</scope>
    <source>
        <strain evidence="1">DSM 669</strain>
    </source>
</reference>
<dbReference type="Proteomes" id="UP000642919">
    <property type="component" value="Unassembled WGS sequence"/>
</dbReference>
<dbReference type="AlphaFoldDB" id="A0A841HG56"/>
<dbReference type="RefSeq" id="WP_049892644.1">
    <property type="nucleotide sequence ID" value="NZ_JACHGX010000022.1"/>
</dbReference>
<gene>
    <name evidence="1" type="ORF">HNR49_002456</name>
</gene>
<proteinExistence type="predicted"/>
<comment type="caution">
    <text evidence="1">The sequence shown here is derived from an EMBL/GenBank/DDBJ whole genome shotgun (WGS) entry which is preliminary data.</text>
</comment>
<dbReference type="GeneID" id="25139011"/>
<dbReference type="EMBL" id="JACHGX010000022">
    <property type="protein sequence ID" value="MBB6091065.1"/>
    <property type="molecule type" value="Genomic_DNA"/>
</dbReference>
<organism evidence="1 2">
    <name type="scientific">Halobacterium salinarum</name>
    <name type="common">Halobacterium halobium</name>
    <dbReference type="NCBI Taxonomy" id="2242"/>
    <lineage>
        <taxon>Archaea</taxon>
        <taxon>Methanobacteriati</taxon>
        <taxon>Methanobacteriota</taxon>
        <taxon>Stenosarchaea group</taxon>
        <taxon>Halobacteria</taxon>
        <taxon>Halobacteriales</taxon>
        <taxon>Halobacteriaceae</taxon>
        <taxon>Halobacterium</taxon>
    </lineage>
</organism>
<accession>A0A841HG56</accession>
<name>A0A841HG56_HALSI</name>